<evidence type="ECO:0000256" key="1">
    <source>
        <dbReference type="SAM" id="MobiDB-lite"/>
    </source>
</evidence>
<dbReference type="InterPro" id="IPR050490">
    <property type="entry name" value="Bact_solute-bd_prot1"/>
</dbReference>
<dbReference type="Gene3D" id="3.40.190.10">
    <property type="entry name" value="Periplasmic binding protein-like II"/>
    <property type="match status" value="2"/>
</dbReference>
<evidence type="ECO:0000313" key="4">
    <source>
        <dbReference type="Proteomes" id="UP000215509"/>
    </source>
</evidence>
<accession>A0A229UH84</accession>
<keyword evidence="4" id="KW-1185">Reference proteome</keyword>
<feature type="signal peptide" evidence="2">
    <location>
        <begin position="1"/>
        <end position="30"/>
    </location>
</feature>
<dbReference type="SUPFAM" id="SSF53850">
    <property type="entry name" value="Periplasmic binding protein-like II"/>
    <property type="match status" value="1"/>
</dbReference>
<name>A0A229UH84_9BACL</name>
<gene>
    <name evidence="3" type="ORF">CF651_31580</name>
</gene>
<dbReference type="RefSeq" id="WP_094018846.1">
    <property type="nucleotide sequence ID" value="NZ_NMQW01000080.1"/>
</dbReference>
<keyword evidence="2" id="KW-0732">Signal</keyword>
<dbReference type="AlphaFoldDB" id="A0A229UH84"/>
<evidence type="ECO:0000256" key="2">
    <source>
        <dbReference type="SAM" id="SignalP"/>
    </source>
</evidence>
<organism evidence="3 4">
    <name type="scientific">Paenibacillus rigui</name>
    <dbReference type="NCBI Taxonomy" id="554312"/>
    <lineage>
        <taxon>Bacteria</taxon>
        <taxon>Bacillati</taxon>
        <taxon>Bacillota</taxon>
        <taxon>Bacilli</taxon>
        <taxon>Bacillales</taxon>
        <taxon>Paenibacillaceae</taxon>
        <taxon>Paenibacillus</taxon>
    </lineage>
</organism>
<feature type="chain" id="PRO_5013031288" evidence="2">
    <location>
        <begin position="31"/>
        <end position="470"/>
    </location>
</feature>
<feature type="region of interest" description="Disordered" evidence="1">
    <location>
        <begin position="27"/>
        <end position="48"/>
    </location>
</feature>
<dbReference type="Proteomes" id="UP000215509">
    <property type="component" value="Unassembled WGS sequence"/>
</dbReference>
<dbReference type="Pfam" id="PF01547">
    <property type="entry name" value="SBP_bac_1"/>
    <property type="match status" value="1"/>
</dbReference>
<dbReference type="PANTHER" id="PTHR43649:SF14">
    <property type="entry name" value="BLR3389 PROTEIN"/>
    <property type="match status" value="1"/>
</dbReference>
<dbReference type="PROSITE" id="PS51257">
    <property type="entry name" value="PROKAR_LIPOPROTEIN"/>
    <property type="match status" value="1"/>
</dbReference>
<reference evidence="3 4" key="1">
    <citation type="submission" date="2017-07" db="EMBL/GenBank/DDBJ databases">
        <title>Genome sequencing and assembly of Paenibacillus rigui.</title>
        <authorList>
            <person name="Mayilraj S."/>
        </authorList>
    </citation>
    <scope>NUCLEOTIDE SEQUENCE [LARGE SCALE GENOMIC DNA]</scope>
    <source>
        <strain evidence="3 4">JCM 16352</strain>
    </source>
</reference>
<dbReference type="PANTHER" id="PTHR43649">
    <property type="entry name" value="ARABINOSE-BINDING PROTEIN-RELATED"/>
    <property type="match status" value="1"/>
</dbReference>
<protein>
    <submittedName>
        <fullName evidence="3">ABC transporter substrate-binding protein</fullName>
    </submittedName>
</protein>
<comment type="caution">
    <text evidence="3">The sequence shown here is derived from an EMBL/GenBank/DDBJ whole genome shotgun (WGS) entry which is preliminary data.</text>
</comment>
<sequence length="470" mass="50892">MSFLPKYGSTTLVSLLALSLAACSSNPAPKANTPAPAPAGEKAGTVKEEKAAEKTIKITYRKFGSADSFGDWLKPVAEEFEKTHPGVKVKFAPIIASEGDFFAKLALTMKSPDTAPEVVAEDTFMISSDVAAGLLEPMDQIKSWPDWNNFFEPVQNGMKAADGKVYGIPYSTDTRGMFYNTNIFKKAGLPVPWEPKSWDDILAAAQAIKSKVPDVTPFWINSGKATGEATTMQTFEMLLYGTKDTLFENGKWVAKSPGFLDSLKFINDIYKKGLGPELSQVLTGQAGDIVSNQMMPKEKVGIVLNGNWVPSAWKPDGPAPWKEGVSVYQLAAMPTQKGEAPGYTSMSGGWALSIGSKSKEKELGLEFIKLASTKESIKQHSLKSGDLSPRKDVAVDPEYTNAPGTVFKQATSFLAFTHYRPGNAEYPQISTQIQALVEGVATGTLTPEKAMEDYAQNVKRIVGEGKTIEK</sequence>
<evidence type="ECO:0000313" key="3">
    <source>
        <dbReference type="EMBL" id="OXM82319.1"/>
    </source>
</evidence>
<feature type="compositionally biased region" description="Low complexity" evidence="1">
    <location>
        <begin position="27"/>
        <end position="43"/>
    </location>
</feature>
<dbReference type="OrthoDB" id="9795467at2"/>
<dbReference type="InterPro" id="IPR006059">
    <property type="entry name" value="SBP"/>
</dbReference>
<proteinExistence type="predicted"/>
<dbReference type="EMBL" id="NMQW01000080">
    <property type="protein sequence ID" value="OXM82319.1"/>
    <property type="molecule type" value="Genomic_DNA"/>
</dbReference>